<name>A0A6I6JUA5_9BACT</name>
<evidence type="ECO:0000256" key="3">
    <source>
        <dbReference type="ARBA" id="ARBA00022692"/>
    </source>
</evidence>
<keyword evidence="3 6" id="KW-0812">Transmembrane</keyword>
<dbReference type="RefSeq" id="WP_158867162.1">
    <property type="nucleotide sequence ID" value="NZ_CP046401.1"/>
</dbReference>
<feature type="transmembrane region" description="Helical" evidence="6">
    <location>
        <begin position="20"/>
        <end position="40"/>
    </location>
</feature>
<keyword evidence="2" id="KW-1003">Cell membrane</keyword>
<feature type="transmembrane region" description="Helical" evidence="6">
    <location>
        <begin position="647"/>
        <end position="669"/>
    </location>
</feature>
<evidence type="ECO:0000256" key="4">
    <source>
        <dbReference type="ARBA" id="ARBA00022989"/>
    </source>
</evidence>
<feature type="transmembrane region" description="Helical" evidence="6">
    <location>
        <begin position="364"/>
        <end position="387"/>
    </location>
</feature>
<dbReference type="PANTHER" id="PTHR30572:SF18">
    <property type="entry name" value="ABC-TYPE MACROLIDE FAMILY EXPORT SYSTEM PERMEASE COMPONENT 2"/>
    <property type="match status" value="1"/>
</dbReference>
<feature type="domain" description="ABC3 transporter permease C-terminal" evidence="7">
    <location>
        <begin position="653"/>
        <end position="766"/>
    </location>
</feature>
<keyword evidence="10" id="KW-1185">Reference proteome</keyword>
<sequence length="773" mass="88715">MNYLKQSFRNIWHKSSHFIINLSGLSIALTVFMLIMLYVVNEFNYDKSQANGQQIYRLEAGDENQLPLAISRIAKKNFPEIEEATVIKSFNNPWLRYDDNFYEVDDMCFAEGSFFEMFTIPFISGDYKTALDAPYSIVLCKSLAKKMFGDKNPIGERINFKGQDFYTVTGVIEDISDFHLPAKALASFKSAEDRYHLGDDTWNWGMISYFMLEENTNPKQLASKMDSFFTKMERLQGQSLNFSLRPFNSIYLATDSAPVDESKQGNLYLLIVLIIIGVLIIVIASINFINLIISQGLKKMQEVTVKRILGGSRMTIFFQYAFDSLVLCFSAILIASLFVFLTLNPYQNLIGKSLHYEQFLSFKYVLYALLFLATLVVIYGFFPAYFLTQKNIQQWKKDSKNVIKSQGLNNGLITFQYVVSIILIIGTAFIYRQLNYIQNEDLGFDDEQLLSVKLVPDMKNNLNSFKTQLLENPNIKGVSFASDDITQFNQYSNKITIDDKTVVVNYAEVDPDFIPLLDMKMVQGNNFSWNIKTQTNGGYILNKAAWDILKNTSLKDKNYNLDNRALIGVVENFHFESFHSQINPMILYWQKNIQYSNNALIKLSGNNTIQTLDYIEAVFHHSAPNDLYKCQFINQELDQLYRTEKTLVQLFCVFALLAVFIASLGIFSLSRLTAENKIKEIGIRKVNGAKISEILTMLNKDFVKWVVIAFIVATPIAWFAMNKWLENFAYKTTLSWWIFALAGLLALGIALLTVSWQSWKAATRNPVEALRYE</sequence>
<keyword evidence="5 6" id="KW-0472">Membrane</keyword>
<protein>
    <submittedName>
        <fullName evidence="9">FtsX-like permease family protein</fullName>
    </submittedName>
</protein>
<evidence type="ECO:0000313" key="10">
    <source>
        <dbReference type="Proteomes" id="UP000428260"/>
    </source>
</evidence>
<proteinExistence type="predicted"/>
<dbReference type="Pfam" id="PF02687">
    <property type="entry name" value="FtsX"/>
    <property type="match status" value="2"/>
</dbReference>
<evidence type="ECO:0000256" key="5">
    <source>
        <dbReference type="ARBA" id="ARBA00023136"/>
    </source>
</evidence>
<feature type="transmembrane region" description="Helical" evidence="6">
    <location>
        <begin position="702"/>
        <end position="721"/>
    </location>
</feature>
<dbReference type="Proteomes" id="UP000428260">
    <property type="component" value="Chromosome"/>
</dbReference>
<dbReference type="InterPro" id="IPR050250">
    <property type="entry name" value="Macrolide_Exporter_MacB"/>
</dbReference>
<reference evidence="9 10" key="1">
    <citation type="submission" date="2019-11" db="EMBL/GenBank/DDBJ databases">
        <authorList>
            <person name="Zheng R.K."/>
            <person name="Sun C.M."/>
        </authorList>
    </citation>
    <scope>NUCLEOTIDE SEQUENCE [LARGE SCALE GENOMIC DNA]</scope>
    <source>
        <strain evidence="9 10">WC007</strain>
    </source>
</reference>
<accession>A0A6I6JUA5</accession>
<comment type="subcellular location">
    <subcellularLocation>
        <location evidence="1">Cell membrane</location>
        <topology evidence="1">Multi-pass membrane protein</topology>
    </subcellularLocation>
</comment>
<dbReference type="KEGG" id="mcos:GM418_13540"/>
<evidence type="ECO:0000256" key="1">
    <source>
        <dbReference type="ARBA" id="ARBA00004651"/>
    </source>
</evidence>
<dbReference type="Pfam" id="PF12704">
    <property type="entry name" value="MacB_PCD"/>
    <property type="match status" value="1"/>
</dbReference>
<evidence type="ECO:0000256" key="2">
    <source>
        <dbReference type="ARBA" id="ARBA00022475"/>
    </source>
</evidence>
<feature type="transmembrane region" description="Helical" evidence="6">
    <location>
        <begin position="267"/>
        <end position="293"/>
    </location>
</feature>
<dbReference type="GO" id="GO:0022857">
    <property type="term" value="F:transmembrane transporter activity"/>
    <property type="evidence" value="ECO:0007669"/>
    <property type="project" value="TreeGrafter"/>
</dbReference>
<organism evidence="9 10">
    <name type="scientific">Maribellus comscasis</name>
    <dbReference type="NCBI Taxonomy" id="2681766"/>
    <lineage>
        <taxon>Bacteria</taxon>
        <taxon>Pseudomonadati</taxon>
        <taxon>Bacteroidota</taxon>
        <taxon>Bacteroidia</taxon>
        <taxon>Marinilabiliales</taxon>
        <taxon>Prolixibacteraceae</taxon>
        <taxon>Maribellus</taxon>
    </lineage>
</organism>
<feature type="transmembrane region" description="Helical" evidence="6">
    <location>
        <begin position="408"/>
        <end position="431"/>
    </location>
</feature>
<dbReference type="EMBL" id="CP046401">
    <property type="protein sequence ID" value="QGY44650.1"/>
    <property type="molecule type" value="Genomic_DNA"/>
</dbReference>
<evidence type="ECO:0000313" key="9">
    <source>
        <dbReference type="EMBL" id="QGY44650.1"/>
    </source>
</evidence>
<feature type="transmembrane region" description="Helical" evidence="6">
    <location>
        <begin position="733"/>
        <end position="754"/>
    </location>
</feature>
<evidence type="ECO:0000256" key="6">
    <source>
        <dbReference type="SAM" id="Phobius"/>
    </source>
</evidence>
<evidence type="ECO:0000259" key="7">
    <source>
        <dbReference type="Pfam" id="PF02687"/>
    </source>
</evidence>
<feature type="domain" description="MacB-like periplasmic core" evidence="8">
    <location>
        <begin position="19"/>
        <end position="226"/>
    </location>
</feature>
<feature type="domain" description="ABC3 transporter permease C-terminal" evidence="7">
    <location>
        <begin position="274"/>
        <end position="392"/>
    </location>
</feature>
<gene>
    <name evidence="9" type="ORF">GM418_13540</name>
</gene>
<dbReference type="PANTHER" id="PTHR30572">
    <property type="entry name" value="MEMBRANE COMPONENT OF TRANSPORTER-RELATED"/>
    <property type="match status" value="1"/>
</dbReference>
<dbReference type="GO" id="GO:0005886">
    <property type="term" value="C:plasma membrane"/>
    <property type="evidence" value="ECO:0007669"/>
    <property type="project" value="UniProtKB-SubCell"/>
</dbReference>
<evidence type="ECO:0000259" key="8">
    <source>
        <dbReference type="Pfam" id="PF12704"/>
    </source>
</evidence>
<dbReference type="InterPro" id="IPR025857">
    <property type="entry name" value="MacB_PCD"/>
</dbReference>
<dbReference type="AlphaFoldDB" id="A0A6I6JUA5"/>
<feature type="transmembrane region" description="Helical" evidence="6">
    <location>
        <begin position="314"/>
        <end position="344"/>
    </location>
</feature>
<keyword evidence="4 6" id="KW-1133">Transmembrane helix</keyword>
<dbReference type="InterPro" id="IPR003838">
    <property type="entry name" value="ABC3_permease_C"/>
</dbReference>